<keyword evidence="6" id="KW-0560">Oxidoreductase</keyword>
<sequence>MGVPILESTDIKAGDSETLDDKAMAFAGECLRKVQQGGAEAVAEYAQRFGELTEGQSAVVQKAELKAAYDSLDRKDRECLDRVAARVKKFATCQRNSIKDMETDIPGGKAGHTVSPVDVAGCYAPGGRYPLPSSVIMTAATARAAGVKKVVVASPKPLPVTLAAAYVSGADVMLRIGGAHAIAALATGAYAGEGAPRADVICGPGNAWVTAAKACCATHARVGIDMLAGPSEVLVVCDETADPEVVASDMLAQAEHDVVARPILVTFSKYGKATALKHIHAVNEALDRQLEVLPTKAVAEPAVKRGFAVACKDVEEAIRVSDAVAPEHLEVICRDERTISKRMNHYGGLFIGRCAAEVLGDYGIGPNHTLPTSGTARYTGGLCVNDFLRIRTWMRVDDKKEAQVAVEDAVRLARIEGLEGHARAAEHRLGGDEPAAKKAKK</sequence>
<evidence type="ECO:0000313" key="9">
    <source>
        <dbReference type="Proteomes" id="UP000789595"/>
    </source>
</evidence>
<gene>
    <name evidence="8" type="ORF">PECAL_1P14150</name>
</gene>
<keyword evidence="9" id="KW-1185">Reference proteome</keyword>
<dbReference type="EMBL" id="CAKKNE010000001">
    <property type="protein sequence ID" value="CAH0365015.1"/>
    <property type="molecule type" value="Genomic_DNA"/>
</dbReference>
<dbReference type="Gene3D" id="1.20.5.1300">
    <property type="match status" value="1"/>
</dbReference>
<dbReference type="OrthoDB" id="1703565at2759"/>
<keyword evidence="5" id="KW-0862">Zinc</keyword>
<keyword evidence="4" id="KW-0479">Metal-binding</keyword>
<evidence type="ECO:0000256" key="1">
    <source>
        <dbReference type="ARBA" id="ARBA00001947"/>
    </source>
</evidence>
<evidence type="ECO:0008006" key="10">
    <source>
        <dbReference type="Google" id="ProtNLM"/>
    </source>
</evidence>
<dbReference type="InterPro" id="IPR016161">
    <property type="entry name" value="Ald_DH/histidinol_DH"/>
</dbReference>
<accession>A0A8J2S6Y6</accession>
<name>A0A8J2S6Y6_9STRA</name>
<dbReference type="CDD" id="cd06572">
    <property type="entry name" value="Histidinol_dh"/>
    <property type="match status" value="1"/>
</dbReference>
<evidence type="ECO:0000256" key="4">
    <source>
        <dbReference type="ARBA" id="ARBA00022723"/>
    </source>
</evidence>
<dbReference type="PROSITE" id="PS00611">
    <property type="entry name" value="HISOL_DEHYDROGENASE"/>
    <property type="match status" value="1"/>
</dbReference>
<dbReference type="SUPFAM" id="SSF53720">
    <property type="entry name" value="ALDH-like"/>
    <property type="match status" value="1"/>
</dbReference>
<dbReference type="NCBIfam" id="TIGR00069">
    <property type="entry name" value="hisD"/>
    <property type="match status" value="1"/>
</dbReference>
<dbReference type="PANTHER" id="PTHR21256:SF2">
    <property type="entry name" value="HISTIDINE BIOSYNTHESIS TRIFUNCTIONAL PROTEIN"/>
    <property type="match status" value="1"/>
</dbReference>
<comment type="pathway">
    <text evidence="2">Amino-acid biosynthesis; L-histidine biosynthesis; L-histidine from 5-phospho-alpha-D-ribose 1-diphosphate: step 9/9.</text>
</comment>
<comment type="cofactor">
    <cofactor evidence="1">
        <name>Zn(2+)</name>
        <dbReference type="ChEBI" id="CHEBI:29105"/>
    </cofactor>
</comment>
<evidence type="ECO:0000313" key="8">
    <source>
        <dbReference type="EMBL" id="CAH0365015.1"/>
    </source>
</evidence>
<dbReference type="FunFam" id="3.40.50.1980:FF:000001">
    <property type="entry name" value="Histidinol dehydrogenase"/>
    <property type="match status" value="1"/>
</dbReference>
<comment type="similarity">
    <text evidence="3 7">Belongs to the histidinol dehydrogenase family.</text>
</comment>
<protein>
    <recommendedName>
        <fullName evidence="10">Histidinol dehydrogenase</fullName>
    </recommendedName>
</protein>
<evidence type="ECO:0000256" key="3">
    <source>
        <dbReference type="ARBA" id="ARBA00010178"/>
    </source>
</evidence>
<dbReference type="UniPathway" id="UPA00031">
    <property type="reaction ID" value="UER00014"/>
</dbReference>
<dbReference type="PRINTS" id="PR00083">
    <property type="entry name" value="HOLDHDRGNASE"/>
</dbReference>
<dbReference type="InterPro" id="IPR001692">
    <property type="entry name" value="Histidinol_DH_CS"/>
</dbReference>
<dbReference type="InterPro" id="IPR012131">
    <property type="entry name" value="Hstdl_DH"/>
</dbReference>
<dbReference type="InterPro" id="IPR022695">
    <property type="entry name" value="Histidinol_DH_monofunct"/>
</dbReference>
<dbReference type="GO" id="GO:0005829">
    <property type="term" value="C:cytosol"/>
    <property type="evidence" value="ECO:0007669"/>
    <property type="project" value="TreeGrafter"/>
</dbReference>
<dbReference type="Proteomes" id="UP000789595">
    <property type="component" value="Unassembled WGS sequence"/>
</dbReference>
<reference evidence="8" key="1">
    <citation type="submission" date="2021-11" db="EMBL/GenBank/DDBJ databases">
        <authorList>
            <consortium name="Genoscope - CEA"/>
            <person name="William W."/>
        </authorList>
    </citation>
    <scope>NUCLEOTIDE SEQUENCE</scope>
</reference>
<dbReference type="GO" id="GO:0000105">
    <property type="term" value="P:L-histidine biosynthetic process"/>
    <property type="evidence" value="ECO:0007669"/>
    <property type="project" value="UniProtKB-UniPathway"/>
</dbReference>
<proteinExistence type="inferred from homology"/>
<dbReference type="AlphaFoldDB" id="A0A8J2S6Y6"/>
<evidence type="ECO:0000256" key="2">
    <source>
        <dbReference type="ARBA" id="ARBA00004940"/>
    </source>
</evidence>
<evidence type="ECO:0000256" key="5">
    <source>
        <dbReference type="ARBA" id="ARBA00022833"/>
    </source>
</evidence>
<dbReference type="GO" id="GO:0004399">
    <property type="term" value="F:histidinol dehydrogenase activity"/>
    <property type="evidence" value="ECO:0007669"/>
    <property type="project" value="InterPro"/>
</dbReference>
<dbReference type="Pfam" id="PF00815">
    <property type="entry name" value="Histidinol_dh"/>
    <property type="match status" value="1"/>
</dbReference>
<comment type="caution">
    <text evidence="8">The sequence shown here is derived from an EMBL/GenBank/DDBJ whole genome shotgun (WGS) entry which is preliminary data.</text>
</comment>
<dbReference type="PANTHER" id="PTHR21256">
    <property type="entry name" value="HISTIDINOL DEHYDROGENASE HDH"/>
    <property type="match status" value="1"/>
</dbReference>
<dbReference type="GO" id="GO:0051287">
    <property type="term" value="F:NAD binding"/>
    <property type="evidence" value="ECO:0007669"/>
    <property type="project" value="InterPro"/>
</dbReference>
<evidence type="ECO:0000256" key="7">
    <source>
        <dbReference type="RuleBase" id="RU004175"/>
    </source>
</evidence>
<dbReference type="GO" id="GO:0046872">
    <property type="term" value="F:metal ion binding"/>
    <property type="evidence" value="ECO:0007669"/>
    <property type="project" value="UniProtKB-KW"/>
</dbReference>
<dbReference type="Gene3D" id="3.40.50.1980">
    <property type="entry name" value="Nitrogenase molybdenum iron protein domain"/>
    <property type="match status" value="2"/>
</dbReference>
<evidence type="ECO:0000256" key="6">
    <source>
        <dbReference type="ARBA" id="ARBA00023002"/>
    </source>
</evidence>
<dbReference type="PIRSF" id="PIRSF000099">
    <property type="entry name" value="Histidinol_dh"/>
    <property type="match status" value="1"/>
</dbReference>
<organism evidence="8 9">
    <name type="scientific">Pelagomonas calceolata</name>
    <dbReference type="NCBI Taxonomy" id="35677"/>
    <lineage>
        <taxon>Eukaryota</taxon>
        <taxon>Sar</taxon>
        <taxon>Stramenopiles</taxon>
        <taxon>Ochrophyta</taxon>
        <taxon>Pelagophyceae</taxon>
        <taxon>Pelagomonadales</taxon>
        <taxon>Pelagomonadaceae</taxon>
        <taxon>Pelagomonas</taxon>
    </lineage>
</organism>